<organism evidence="2 3">
    <name type="scientific">Wallemia mellicola</name>
    <dbReference type="NCBI Taxonomy" id="1708541"/>
    <lineage>
        <taxon>Eukaryota</taxon>
        <taxon>Fungi</taxon>
        <taxon>Dikarya</taxon>
        <taxon>Basidiomycota</taxon>
        <taxon>Wallemiomycotina</taxon>
        <taxon>Wallemiomycetes</taxon>
        <taxon>Wallemiales</taxon>
        <taxon>Wallemiaceae</taxon>
        <taxon>Wallemia</taxon>
    </lineage>
</organism>
<feature type="compositionally biased region" description="Acidic residues" evidence="1">
    <location>
        <begin position="75"/>
        <end position="84"/>
    </location>
</feature>
<evidence type="ECO:0000256" key="1">
    <source>
        <dbReference type="SAM" id="MobiDB-lite"/>
    </source>
</evidence>
<dbReference type="PANTHER" id="PTHR28265:SF1">
    <property type="entry name" value="MAINTENANCE OF TELOMERE CAPPING PROTEIN 1"/>
    <property type="match status" value="1"/>
</dbReference>
<dbReference type="EMBL" id="SPRC01000021">
    <property type="protein sequence ID" value="TIB79746.1"/>
    <property type="molecule type" value="Genomic_DNA"/>
</dbReference>
<dbReference type="Pfam" id="PF10310">
    <property type="entry name" value="DUF5427"/>
    <property type="match status" value="1"/>
</dbReference>
<proteinExistence type="predicted"/>
<feature type="region of interest" description="Disordered" evidence="1">
    <location>
        <begin position="48"/>
        <end position="107"/>
    </location>
</feature>
<dbReference type="Proteomes" id="UP000310685">
    <property type="component" value="Unassembled WGS sequence"/>
</dbReference>
<dbReference type="InterPro" id="IPR018814">
    <property type="entry name" value="DUF5427"/>
</dbReference>
<feature type="compositionally biased region" description="Basic and acidic residues" evidence="1">
    <location>
        <begin position="544"/>
        <end position="554"/>
    </location>
</feature>
<evidence type="ECO:0008006" key="4">
    <source>
        <dbReference type="Google" id="ProtNLM"/>
    </source>
</evidence>
<feature type="region of interest" description="Disordered" evidence="1">
    <location>
        <begin position="322"/>
        <end position="361"/>
    </location>
</feature>
<feature type="region of interest" description="Disordered" evidence="1">
    <location>
        <begin position="529"/>
        <end position="555"/>
    </location>
</feature>
<name>A0A4T0MBY6_9BASI</name>
<reference evidence="2 3" key="1">
    <citation type="submission" date="2019-03" db="EMBL/GenBank/DDBJ databases">
        <title>Sequencing 25 genomes of Wallemia mellicola.</title>
        <authorList>
            <person name="Gostincar C."/>
        </authorList>
    </citation>
    <scope>NUCLEOTIDE SEQUENCE [LARGE SCALE GENOMIC DNA]</scope>
    <source>
        <strain evidence="2 3">EXF-6152</strain>
    </source>
</reference>
<comment type="caution">
    <text evidence="2">The sequence shown here is derived from an EMBL/GenBank/DDBJ whole genome shotgun (WGS) entry which is preliminary data.</text>
</comment>
<evidence type="ECO:0000313" key="2">
    <source>
        <dbReference type="EMBL" id="TIB79746.1"/>
    </source>
</evidence>
<feature type="region of interest" description="Disordered" evidence="1">
    <location>
        <begin position="279"/>
        <end position="310"/>
    </location>
</feature>
<dbReference type="PANTHER" id="PTHR28265">
    <property type="entry name" value="MAINTENANCE OF TELOMERE CAPPING PROTEIN 1"/>
    <property type="match status" value="1"/>
</dbReference>
<protein>
    <recommendedName>
        <fullName evidence="4">Maintenance of telomere capping protein 1</fullName>
    </recommendedName>
</protein>
<sequence length="684" mass="75657">MSEIRESLQTIQQSVESVKGVIEALNNTLVASIVIIDKLVSAASGAQEEQDSVDPLAFKPNPSALLNKNAKDDNGNENDEEENDGVYRPPKLAAVPYTDPEKTKKDKKKVIPAAILPELVGGNEVTMQSSSGLADVPSKLSSRRARELQHMQDYEEENFTRLVQNRKDANRRLRDEADIALGGSGVMRGRRVGGLDGEFDDVLRAVDSRPSKSKNGRAGIYDELDKLSKKSSALDKASAKRARGETANTIENEKKTTRSKEVLSFLDQLDTDLKTPGAAISVSQDSSHEKEHHPESEKYEEPQSAQTEEAEKTIQYLQNLALKKNASSPRLDDKTPTGSPTLDKGKQRETASEEHIAEKPTGWGSWFSAAQTQAQAALAQAKHVAEQTTAKQNAMNALHAANAPEWKNKIGGLVKGAGLDKIAHDLAEQGKHALSDIYNAVVPPISDAELLEVWVSHDMVGYDGITDVVYSGLSKHLDLIQGGELIVNSQKTDKEEKNRNLNLLDNISAALQLTEERLNALIEAEEEVFNEKKKAEQGTSSELADEKDNEEQSVKRTHIKLRVQPYIERSARPQLQITSVEGGEKEDVRLRFLITLVDKAHGLQCSSYSQSLPLSWLEEEEKRVDEDKMNYLMWIENTLIGVLKGSIENISIDYLRKRKIDVTKLSSNNIDWTAAQAQIPISDY</sequence>
<feature type="compositionally biased region" description="Basic and acidic residues" evidence="1">
    <location>
        <begin position="286"/>
        <end position="301"/>
    </location>
</feature>
<feature type="region of interest" description="Disordered" evidence="1">
    <location>
        <begin position="229"/>
        <end position="258"/>
    </location>
</feature>
<dbReference type="AlphaFoldDB" id="A0A4T0MBY6"/>
<evidence type="ECO:0000313" key="3">
    <source>
        <dbReference type="Proteomes" id="UP000310685"/>
    </source>
</evidence>
<accession>A0A4T0MBY6</accession>
<feature type="compositionally biased region" description="Basic and acidic residues" evidence="1">
    <location>
        <begin position="343"/>
        <end position="358"/>
    </location>
</feature>
<gene>
    <name evidence="2" type="ORF">E3Q22_02328</name>
</gene>